<gene>
    <name evidence="2" type="ORF">O2N63_02815</name>
</gene>
<accession>A0ABT4VXL6</accession>
<dbReference type="InterPro" id="IPR000182">
    <property type="entry name" value="GNAT_dom"/>
</dbReference>
<dbReference type="CDD" id="cd04301">
    <property type="entry name" value="NAT_SF"/>
    <property type="match status" value="1"/>
</dbReference>
<dbReference type="Gene3D" id="3.40.630.30">
    <property type="match status" value="1"/>
</dbReference>
<proteinExistence type="predicted"/>
<dbReference type="Proteomes" id="UP001528040">
    <property type="component" value="Unassembled WGS sequence"/>
</dbReference>
<keyword evidence="3" id="KW-1185">Reference proteome</keyword>
<evidence type="ECO:0000313" key="3">
    <source>
        <dbReference type="Proteomes" id="UP001528040"/>
    </source>
</evidence>
<sequence length="262" mass="29523">MKSLEFASDLMVLRGQCEVETYSDRIVQRSPSQPNFWFGNRVLFRDPPRDATALVAQFQTDLPDAEHICLGWDIPNLPIHDVKQMFEAQGLKVEAADTLALSGDLNRPDLPRGLTTRAFERESDWHQSEAISRSQHFVDGLPEEGLDRFLSGQSAARQAQISKGFGQWFGAFDGDQLLGDMGIFFDDRVIRYQSVQTHEKYRRRGICSALLCHALDWAKAKAPQARPLIVAESNSDAGRLYLRAGFELFETTVSAYRPPSES</sequence>
<feature type="domain" description="N-acetyltransferase" evidence="1">
    <location>
        <begin position="114"/>
        <end position="262"/>
    </location>
</feature>
<dbReference type="InterPro" id="IPR016181">
    <property type="entry name" value="Acyl_CoA_acyltransferase"/>
</dbReference>
<comment type="caution">
    <text evidence="2">The sequence shown here is derived from an EMBL/GenBank/DDBJ whole genome shotgun (WGS) entry which is preliminary data.</text>
</comment>
<dbReference type="RefSeq" id="WP_271052595.1">
    <property type="nucleotide sequence ID" value="NZ_JAQIIO010000001.1"/>
</dbReference>
<dbReference type="SUPFAM" id="SSF55729">
    <property type="entry name" value="Acyl-CoA N-acyltransferases (Nat)"/>
    <property type="match status" value="1"/>
</dbReference>
<evidence type="ECO:0000313" key="2">
    <source>
        <dbReference type="EMBL" id="MDA5093008.1"/>
    </source>
</evidence>
<dbReference type="Pfam" id="PF00583">
    <property type="entry name" value="Acetyltransf_1"/>
    <property type="match status" value="1"/>
</dbReference>
<protein>
    <submittedName>
        <fullName evidence="2">GNAT family N-acetyltransferase</fullName>
    </submittedName>
</protein>
<evidence type="ECO:0000259" key="1">
    <source>
        <dbReference type="PROSITE" id="PS51186"/>
    </source>
</evidence>
<name>A0ABT4VXL6_9RHOB</name>
<dbReference type="PROSITE" id="PS51186">
    <property type="entry name" value="GNAT"/>
    <property type="match status" value="1"/>
</dbReference>
<organism evidence="2 3">
    <name type="scientific">Aliiroseovarius salicola</name>
    <dbReference type="NCBI Taxonomy" id="3009082"/>
    <lineage>
        <taxon>Bacteria</taxon>
        <taxon>Pseudomonadati</taxon>
        <taxon>Pseudomonadota</taxon>
        <taxon>Alphaproteobacteria</taxon>
        <taxon>Rhodobacterales</taxon>
        <taxon>Paracoccaceae</taxon>
        <taxon>Aliiroseovarius</taxon>
    </lineage>
</organism>
<dbReference type="EMBL" id="JAQIIO010000001">
    <property type="protein sequence ID" value="MDA5093008.1"/>
    <property type="molecule type" value="Genomic_DNA"/>
</dbReference>
<reference evidence="2 3" key="1">
    <citation type="submission" date="2023-01" db="EMBL/GenBank/DDBJ databases">
        <authorList>
            <person name="Yoon J.-W."/>
        </authorList>
    </citation>
    <scope>NUCLEOTIDE SEQUENCE [LARGE SCALE GENOMIC DNA]</scope>
    <source>
        <strain evidence="2 3">KMU-50</strain>
    </source>
</reference>